<dbReference type="EMBL" id="JASTZU010000063">
    <property type="protein sequence ID" value="MDL4842808.1"/>
    <property type="molecule type" value="Genomic_DNA"/>
</dbReference>
<name>A0ABT7LAC7_9BACI</name>
<reference evidence="1 2" key="1">
    <citation type="submission" date="2023-06" db="EMBL/GenBank/DDBJ databases">
        <title>Aquibacillus rhizosphaerae LR5S19.</title>
        <authorList>
            <person name="Sun J.-Q."/>
        </authorList>
    </citation>
    <scope>NUCLEOTIDE SEQUENCE [LARGE SCALE GENOMIC DNA]</scope>
    <source>
        <strain evidence="1 2">LR5S19</strain>
    </source>
</reference>
<accession>A0ABT7LAC7</accession>
<protein>
    <submittedName>
        <fullName evidence="1">Uncharacterized protein</fullName>
    </submittedName>
</protein>
<keyword evidence="2" id="KW-1185">Reference proteome</keyword>
<proteinExistence type="predicted"/>
<dbReference type="RefSeq" id="WP_285934102.1">
    <property type="nucleotide sequence ID" value="NZ_JASTZU010000063.1"/>
</dbReference>
<comment type="caution">
    <text evidence="1">The sequence shown here is derived from an EMBL/GenBank/DDBJ whole genome shotgun (WGS) entry which is preliminary data.</text>
</comment>
<organism evidence="1 2">
    <name type="scientific">Aquibacillus rhizosphaerae</name>
    <dbReference type="NCBI Taxonomy" id="3051431"/>
    <lineage>
        <taxon>Bacteria</taxon>
        <taxon>Bacillati</taxon>
        <taxon>Bacillota</taxon>
        <taxon>Bacilli</taxon>
        <taxon>Bacillales</taxon>
        <taxon>Bacillaceae</taxon>
        <taxon>Aquibacillus</taxon>
    </lineage>
</organism>
<evidence type="ECO:0000313" key="1">
    <source>
        <dbReference type="EMBL" id="MDL4842808.1"/>
    </source>
</evidence>
<sequence>MKVPIPYCYVWMSATSVKRGQVFRKYVAGYVRNNYPGCELVKIEGMTAICERRENTHQGGESIG</sequence>
<gene>
    <name evidence="1" type="ORF">QQS35_20445</name>
</gene>
<dbReference type="Proteomes" id="UP001235343">
    <property type="component" value="Unassembled WGS sequence"/>
</dbReference>
<evidence type="ECO:0000313" key="2">
    <source>
        <dbReference type="Proteomes" id="UP001235343"/>
    </source>
</evidence>